<accession>A0A0H2RA98</accession>
<proteinExistence type="predicted"/>
<gene>
    <name evidence="1" type="ORF">SCHPADRAFT_611813</name>
</gene>
<dbReference type="Proteomes" id="UP000053477">
    <property type="component" value="Unassembled WGS sequence"/>
</dbReference>
<reference evidence="1 2" key="1">
    <citation type="submission" date="2015-04" db="EMBL/GenBank/DDBJ databases">
        <title>Complete genome sequence of Schizopora paradoxa KUC8140, a cosmopolitan wood degrader in East Asia.</title>
        <authorList>
            <consortium name="DOE Joint Genome Institute"/>
            <person name="Min B."/>
            <person name="Park H."/>
            <person name="Jang Y."/>
            <person name="Kim J.-J."/>
            <person name="Kim K.H."/>
            <person name="Pangilinan J."/>
            <person name="Lipzen A."/>
            <person name="Riley R."/>
            <person name="Grigoriev I.V."/>
            <person name="Spatafora J.W."/>
            <person name="Choi I.-G."/>
        </authorList>
    </citation>
    <scope>NUCLEOTIDE SEQUENCE [LARGE SCALE GENOMIC DNA]</scope>
    <source>
        <strain evidence="1 2">KUC8140</strain>
    </source>
</reference>
<dbReference type="InParanoid" id="A0A0H2RA98"/>
<name>A0A0H2RA98_9AGAM</name>
<sequence length="144" mass="15146">MLDVELKARLHPVQICLQPLDLRYKEGTNFYIVLQLVFSSYSISSSSFSFTHSTRRPNLLPPFQPPRPKMMFNLKSLLAVASLLSIAGLTVAAPEPQHHGDNNRHAASAAAAAPSAAAAAPAAAAPPAPADPLAGLLSLVGTIL</sequence>
<dbReference type="EMBL" id="KQ086095">
    <property type="protein sequence ID" value="KLO08332.1"/>
    <property type="molecule type" value="Genomic_DNA"/>
</dbReference>
<evidence type="ECO:0000313" key="1">
    <source>
        <dbReference type="EMBL" id="KLO08332.1"/>
    </source>
</evidence>
<organism evidence="1 2">
    <name type="scientific">Schizopora paradoxa</name>
    <dbReference type="NCBI Taxonomy" id="27342"/>
    <lineage>
        <taxon>Eukaryota</taxon>
        <taxon>Fungi</taxon>
        <taxon>Dikarya</taxon>
        <taxon>Basidiomycota</taxon>
        <taxon>Agaricomycotina</taxon>
        <taxon>Agaricomycetes</taxon>
        <taxon>Hymenochaetales</taxon>
        <taxon>Schizoporaceae</taxon>
        <taxon>Schizopora</taxon>
    </lineage>
</organism>
<dbReference type="AlphaFoldDB" id="A0A0H2RA98"/>
<keyword evidence="2" id="KW-1185">Reference proteome</keyword>
<evidence type="ECO:0000313" key="2">
    <source>
        <dbReference type="Proteomes" id="UP000053477"/>
    </source>
</evidence>
<protein>
    <submittedName>
        <fullName evidence="1">Uncharacterized protein</fullName>
    </submittedName>
</protein>